<dbReference type="AlphaFoldDB" id="A0A2S5RE12"/>
<reference evidence="2 3" key="1">
    <citation type="submission" date="2017-11" db="EMBL/GenBank/DDBJ databases">
        <title>Comparative genomic analysis of Holospora spp., intranuclear symbionts of paramecia.</title>
        <authorList>
            <person name="Garushyants S.K."/>
            <person name="Beliavskaya A."/>
            <person name="Malko D.B."/>
            <person name="Logacheva M.D."/>
            <person name="Rautian M.S."/>
            <person name="Gelfand M.S."/>
        </authorList>
    </citation>
    <scope>NUCLEOTIDE SEQUENCE [LARGE SCALE GENOMIC DNA]</scope>
    <source>
        <strain evidence="3">02AZ16</strain>
    </source>
</reference>
<name>A0A2S5RE12_9PROT</name>
<evidence type="ECO:0000313" key="3">
    <source>
        <dbReference type="Proteomes" id="UP000239425"/>
    </source>
</evidence>
<evidence type="ECO:0000256" key="1">
    <source>
        <dbReference type="SAM" id="MobiDB-lite"/>
    </source>
</evidence>
<dbReference type="OrthoDB" id="8499805at2"/>
<proteinExistence type="predicted"/>
<organism evidence="2 3">
    <name type="scientific">Holospora curviuscula</name>
    <dbReference type="NCBI Taxonomy" id="1082868"/>
    <lineage>
        <taxon>Bacteria</taxon>
        <taxon>Pseudomonadati</taxon>
        <taxon>Pseudomonadota</taxon>
        <taxon>Alphaproteobacteria</taxon>
        <taxon>Holosporales</taxon>
        <taxon>Holosporaceae</taxon>
        <taxon>Holospora</taxon>
    </lineage>
</organism>
<sequence length="297" mass="32311">MAGKDSGDIQACDTAATTGLEENFVTTILAVAYDVAQGVKDVGDELQEGNYWSATGQGALAAGSVALDLASGGVGSTVVKAGVRLARKALGGGEKGPEVLKMEGAPTGARRKIEEKQRKERGLIRDKKAPAPENPGQTALQKADQERLELKGQKKVDPVHPKCTEEVEKAVKNSKYKYRKDLPDGRVRFYTKYNLPNDKTSNIRTDGGSNNVKEVCPKTGNTRTWTESYQKPSEARPKEARGGAPQNDLHVVQVRPQNKNGVEIQCQHYPATDKELKKFQDGEISKLNTNPNLLEKK</sequence>
<comment type="caution">
    <text evidence="2">The sequence shown here is derived from an EMBL/GenBank/DDBJ whole genome shotgun (WGS) entry which is preliminary data.</text>
</comment>
<protein>
    <submittedName>
        <fullName evidence="2">Uncharacterized protein</fullName>
    </submittedName>
</protein>
<dbReference type="Proteomes" id="UP000239425">
    <property type="component" value="Unassembled WGS sequence"/>
</dbReference>
<feature type="region of interest" description="Disordered" evidence="1">
    <location>
        <begin position="200"/>
        <end position="249"/>
    </location>
</feature>
<evidence type="ECO:0000313" key="2">
    <source>
        <dbReference type="EMBL" id="PPE05551.1"/>
    </source>
</evidence>
<keyword evidence="3" id="KW-1185">Reference proteome</keyword>
<dbReference type="EMBL" id="PHHC01000064">
    <property type="protein sequence ID" value="PPE05551.1"/>
    <property type="molecule type" value="Genomic_DNA"/>
</dbReference>
<feature type="compositionally biased region" description="Basic and acidic residues" evidence="1">
    <location>
        <begin position="111"/>
        <end position="130"/>
    </location>
</feature>
<feature type="region of interest" description="Disordered" evidence="1">
    <location>
        <begin position="94"/>
        <end position="140"/>
    </location>
</feature>
<accession>A0A2S5RE12</accession>
<feature type="compositionally biased region" description="Polar residues" evidence="1">
    <location>
        <begin position="219"/>
        <end position="231"/>
    </location>
</feature>
<feature type="compositionally biased region" description="Polar residues" evidence="1">
    <location>
        <begin position="200"/>
        <end position="212"/>
    </location>
</feature>
<gene>
    <name evidence="2" type="ORF">HCUR_00197</name>
</gene>